<evidence type="ECO:0000256" key="2">
    <source>
        <dbReference type="PROSITE-ProRule" id="PRU00176"/>
    </source>
</evidence>
<dbReference type="SUPFAM" id="SSF54928">
    <property type="entry name" value="RNA-binding domain, RBD"/>
    <property type="match status" value="1"/>
</dbReference>
<evidence type="ECO:0000259" key="4">
    <source>
        <dbReference type="PROSITE" id="PS50102"/>
    </source>
</evidence>
<dbReference type="Gene3D" id="3.30.70.330">
    <property type="match status" value="1"/>
</dbReference>
<gene>
    <name evidence="5" type="ORF">ACHAWU_006019</name>
</gene>
<dbReference type="InterPro" id="IPR052462">
    <property type="entry name" value="SLIRP/GR-RBP-like"/>
</dbReference>
<feature type="compositionally biased region" description="Polar residues" evidence="3">
    <location>
        <begin position="230"/>
        <end position="239"/>
    </location>
</feature>
<dbReference type="InterPro" id="IPR012677">
    <property type="entry name" value="Nucleotide-bd_a/b_plait_sf"/>
</dbReference>
<dbReference type="PROSITE" id="PS50102">
    <property type="entry name" value="RRM"/>
    <property type="match status" value="1"/>
</dbReference>
<accession>A0ABD3M4B7</accession>
<dbReference type="EMBL" id="JALLBG020000259">
    <property type="protein sequence ID" value="KAL3757574.1"/>
    <property type="molecule type" value="Genomic_DNA"/>
</dbReference>
<dbReference type="InterPro" id="IPR000504">
    <property type="entry name" value="RRM_dom"/>
</dbReference>
<evidence type="ECO:0000256" key="3">
    <source>
        <dbReference type="SAM" id="MobiDB-lite"/>
    </source>
</evidence>
<dbReference type="Pfam" id="PF00076">
    <property type="entry name" value="RRM_1"/>
    <property type="match status" value="1"/>
</dbReference>
<dbReference type="GO" id="GO:0003723">
    <property type="term" value="F:RNA binding"/>
    <property type="evidence" value="ECO:0007669"/>
    <property type="project" value="UniProtKB-UniRule"/>
</dbReference>
<evidence type="ECO:0000256" key="1">
    <source>
        <dbReference type="ARBA" id="ARBA00022884"/>
    </source>
</evidence>
<comment type="caution">
    <text evidence="5">The sequence shown here is derived from an EMBL/GenBank/DDBJ whole genome shotgun (WGS) entry which is preliminary data.</text>
</comment>
<feature type="region of interest" description="Disordered" evidence="3">
    <location>
        <begin position="222"/>
        <end position="247"/>
    </location>
</feature>
<feature type="domain" description="RRM" evidence="4">
    <location>
        <begin position="142"/>
        <end position="224"/>
    </location>
</feature>
<reference evidence="5 6" key="1">
    <citation type="submission" date="2024-10" db="EMBL/GenBank/DDBJ databases">
        <title>Updated reference genomes for cyclostephanoid diatoms.</title>
        <authorList>
            <person name="Roberts W.R."/>
            <person name="Alverson A.J."/>
        </authorList>
    </citation>
    <scope>NUCLEOTIDE SEQUENCE [LARGE SCALE GENOMIC DNA]</scope>
    <source>
        <strain evidence="5 6">AJA232-27</strain>
    </source>
</reference>
<sequence>MSMGLVRALERKMVIATLDDDDNKPLVLPSRSPLRKGTTTITDPASVAATESNNTACTSPLTITSLEAAAATASTSASASTVKSNNNTSWVPQVVSSRAVLSRGAGMGGIGIGSEASGAGVMEEGISRKVHHRTPPTEHDNRKLFVGGLPTDVTDMEFLEFFQQFGQVVDSVVMVDRLTKRSRGFGFVTFATEAEANALLTNIPGKTGHVLINGKQCEVKASTPKANDGTGRTYQPNHNHQQEGDGSVSVVPGMWRSNPPNVYYNRGYKPRRFVTNNYFNNKQEQQPLDDDSNYKQLDIENEFNGDVNRRNFSPVYPFSSYPTMNNYGRNVLYQPNYPNALFPATAASTGFVYLNDGTDASSPISTSYPPLVPSQGFASTGYFDHYAAAQQYPNHYVNVSPLPYGNQSAALSSPALVAGQPSLGYDTFNGYYVEGSEGYPSSFDLGEVSYGDDADNEHSGNGGEQFTE</sequence>
<dbReference type="InterPro" id="IPR035979">
    <property type="entry name" value="RBD_domain_sf"/>
</dbReference>
<name>A0ABD3M4B7_9STRA</name>
<evidence type="ECO:0000313" key="5">
    <source>
        <dbReference type="EMBL" id="KAL3757574.1"/>
    </source>
</evidence>
<dbReference type="Proteomes" id="UP001530293">
    <property type="component" value="Unassembled WGS sequence"/>
</dbReference>
<dbReference type="SMART" id="SM00360">
    <property type="entry name" value="RRM"/>
    <property type="match status" value="1"/>
</dbReference>
<feature type="region of interest" description="Disordered" evidence="3">
    <location>
        <begin position="443"/>
        <end position="468"/>
    </location>
</feature>
<evidence type="ECO:0000313" key="6">
    <source>
        <dbReference type="Proteomes" id="UP001530293"/>
    </source>
</evidence>
<protein>
    <recommendedName>
        <fullName evidence="4">RRM domain-containing protein</fullName>
    </recommendedName>
</protein>
<proteinExistence type="predicted"/>
<organism evidence="5 6">
    <name type="scientific">Discostella pseudostelligera</name>
    <dbReference type="NCBI Taxonomy" id="259834"/>
    <lineage>
        <taxon>Eukaryota</taxon>
        <taxon>Sar</taxon>
        <taxon>Stramenopiles</taxon>
        <taxon>Ochrophyta</taxon>
        <taxon>Bacillariophyta</taxon>
        <taxon>Coscinodiscophyceae</taxon>
        <taxon>Thalassiosirophycidae</taxon>
        <taxon>Stephanodiscales</taxon>
        <taxon>Stephanodiscaceae</taxon>
        <taxon>Discostella</taxon>
    </lineage>
</organism>
<dbReference type="AlphaFoldDB" id="A0ABD3M4B7"/>
<keyword evidence="6" id="KW-1185">Reference proteome</keyword>
<dbReference type="PANTHER" id="PTHR48027">
    <property type="entry name" value="HETEROGENEOUS NUCLEAR RIBONUCLEOPROTEIN 87F-RELATED"/>
    <property type="match status" value="1"/>
</dbReference>
<keyword evidence="1 2" id="KW-0694">RNA-binding</keyword>